<dbReference type="GO" id="GO:0046872">
    <property type="term" value="F:metal ion binding"/>
    <property type="evidence" value="ECO:0007669"/>
    <property type="project" value="UniProtKB-KW"/>
</dbReference>
<keyword evidence="4" id="KW-0540">Nuclease</keyword>
<dbReference type="AlphaFoldDB" id="A0A8R2B189"/>
<evidence type="ECO:0000256" key="1">
    <source>
        <dbReference type="ARBA" id="ARBA00001968"/>
    </source>
</evidence>
<dbReference type="GO" id="GO:0004518">
    <property type="term" value="F:nuclease activity"/>
    <property type="evidence" value="ECO:0007669"/>
    <property type="project" value="UniProtKB-KW"/>
</dbReference>
<protein>
    <recommendedName>
        <fullName evidence="8">DDE Tnp4 domain-containing protein</fullName>
    </recommendedName>
</protein>
<dbReference type="GO" id="GO:0016787">
    <property type="term" value="F:hydrolase activity"/>
    <property type="evidence" value="ECO:0007669"/>
    <property type="project" value="UniProtKB-KW"/>
</dbReference>
<feature type="domain" description="DDE Tnp4" evidence="8">
    <location>
        <begin position="90"/>
        <end position="240"/>
    </location>
</feature>
<evidence type="ECO:0000256" key="7">
    <source>
        <dbReference type="ARBA" id="ARBA00023242"/>
    </source>
</evidence>
<dbReference type="PANTHER" id="PTHR22930">
    <property type="match status" value="1"/>
</dbReference>
<evidence type="ECO:0000313" key="10">
    <source>
        <dbReference type="Proteomes" id="UP000007819"/>
    </source>
</evidence>
<evidence type="ECO:0000256" key="4">
    <source>
        <dbReference type="ARBA" id="ARBA00022722"/>
    </source>
</evidence>
<dbReference type="Pfam" id="PF13359">
    <property type="entry name" value="DDE_Tnp_4"/>
    <property type="match status" value="1"/>
</dbReference>
<dbReference type="GeneID" id="100159037"/>
<sequence>MSRMLNRAVTAEQQLLLTLRFYASDAYLINVGELFGIHYSTASNIIKKMNIALARLRPQFIKMPSNANEISDVQNRFYLKAKFPRCIGAIDCTHIKISSPGGENAENYRNRKNFFSINVQTISDDKLMIQDIVARWPGSSHDSTVFFNSSICRRLEAGEFGNGLIVGDGGYAVKNYLITPLLNPVTRAEHLFQESQIRTRNVVKRSYGVWKRRFPVLSLGIRLHISKVEAIIIATAVLHNIAILQKEDTPPTTQEIQKQINLMNSVNINVINENVNNHTNDRTRSTMVLRHFGGMC</sequence>
<comment type="similarity">
    <text evidence="3">Belongs to the HARBI1 family.</text>
</comment>
<evidence type="ECO:0000256" key="6">
    <source>
        <dbReference type="ARBA" id="ARBA00022801"/>
    </source>
</evidence>
<dbReference type="OrthoDB" id="6596456at2759"/>
<evidence type="ECO:0000256" key="5">
    <source>
        <dbReference type="ARBA" id="ARBA00022723"/>
    </source>
</evidence>
<keyword evidence="6" id="KW-0378">Hydrolase</keyword>
<evidence type="ECO:0000256" key="2">
    <source>
        <dbReference type="ARBA" id="ARBA00004123"/>
    </source>
</evidence>
<dbReference type="Proteomes" id="UP000007819">
    <property type="component" value="Chromosome X"/>
</dbReference>
<keyword evidence="5" id="KW-0479">Metal-binding</keyword>
<evidence type="ECO:0000259" key="8">
    <source>
        <dbReference type="Pfam" id="PF13359"/>
    </source>
</evidence>
<evidence type="ECO:0000313" key="9">
    <source>
        <dbReference type="EnsemblMetazoa" id="XP_008178517.2"/>
    </source>
</evidence>
<dbReference type="PANTHER" id="PTHR22930:SF289">
    <property type="entry name" value="DDE TNP4 DOMAIN-CONTAINING PROTEIN-RELATED"/>
    <property type="match status" value="1"/>
</dbReference>
<name>A0A8R2B189_ACYPI</name>
<reference evidence="9" key="2">
    <citation type="submission" date="2022-06" db="UniProtKB">
        <authorList>
            <consortium name="EnsemblMetazoa"/>
        </authorList>
    </citation>
    <scope>IDENTIFICATION</scope>
</reference>
<keyword evidence="7" id="KW-0539">Nucleus</keyword>
<comment type="subcellular location">
    <subcellularLocation>
        <location evidence="2">Nucleus</location>
    </subcellularLocation>
</comment>
<proteinExistence type="inferred from homology"/>
<dbReference type="InterPro" id="IPR027806">
    <property type="entry name" value="HARBI1_dom"/>
</dbReference>
<dbReference type="KEGG" id="api:100159037"/>
<dbReference type="RefSeq" id="XP_008178517.2">
    <property type="nucleotide sequence ID" value="XM_008180295.3"/>
</dbReference>
<dbReference type="EnsemblMetazoa" id="XM_008180295.3">
    <property type="protein sequence ID" value="XP_008178517.2"/>
    <property type="gene ID" value="LOC100159037"/>
</dbReference>
<reference evidence="10" key="1">
    <citation type="submission" date="2010-06" db="EMBL/GenBank/DDBJ databases">
        <authorList>
            <person name="Jiang H."/>
            <person name="Abraham K."/>
            <person name="Ali S."/>
            <person name="Alsbrooks S.L."/>
            <person name="Anim B.N."/>
            <person name="Anosike U.S."/>
            <person name="Attaway T."/>
            <person name="Bandaranaike D.P."/>
            <person name="Battles P.K."/>
            <person name="Bell S.N."/>
            <person name="Bell A.V."/>
            <person name="Beltran B."/>
            <person name="Bickham C."/>
            <person name="Bustamante Y."/>
            <person name="Caleb T."/>
            <person name="Canada A."/>
            <person name="Cardenas V."/>
            <person name="Carter K."/>
            <person name="Chacko J."/>
            <person name="Chandrabose M.N."/>
            <person name="Chavez D."/>
            <person name="Chavez A."/>
            <person name="Chen L."/>
            <person name="Chu H.-S."/>
            <person name="Claassen K.J."/>
            <person name="Cockrell R."/>
            <person name="Collins M."/>
            <person name="Cooper J.A."/>
            <person name="Cree A."/>
            <person name="Curry S.M."/>
            <person name="Da Y."/>
            <person name="Dao M.D."/>
            <person name="Das B."/>
            <person name="Davila M.-L."/>
            <person name="Davy-Carroll L."/>
            <person name="Denson S."/>
            <person name="Dinh H."/>
            <person name="Ebong V.E."/>
            <person name="Edwards J.R."/>
            <person name="Egan A."/>
            <person name="El-Daye J."/>
            <person name="Escobedo L."/>
            <person name="Fernandez S."/>
            <person name="Fernando P.R."/>
            <person name="Flagg N."/>
            <person name="Forbes L.D."/>
            <person name="Fowler R.G."/>
            <person name="Fu Q."/>
            <person name="Gabisi R.A."/>
            <person name="Ganer J."/>
            <person name="Garbino Pronczuk A."/>
            <person name="Garcia R.M."/>
            <person name="Garner T."/>
            <person name="Garrett T.E."/>
            <person name="Gonzalez D.A."/>
            <person name="Hamid H."/>
            <person name="Hawkins E.S."/>
            <person name="Hirani K."/>
            <person name="Hogues M.E."/>
            <person name="Hollins B."/>
            <person name="Hsiao C.-H."/>
            <person name="Jabil R."/>
            <person name="James M.L."/>
            <person name="Jhangiani S.N."/>
            <person name="Johnson B."/>
            <person name="Johnson Q."/>
            <person name="Joshi V."/>
            <person name="Kalu J.B."/>
            <person name="Kam C."/>
            <person name="Kashfia A."/>
            <person name="Keebler J."/>
            <person name="Kisamo H."/>
            <person name="Kovar C.L."/>
            <person name="Lago L.A."/>
            <person name="Lai C.-Y."/>
            <person name="Laidlaw J."/>
            <person name="Lara F."/>
            <person name="Le T.-K."/>
            <person name="Lee S.L."/>
            <person name="Legall F.H."/>
            <person name="Lemon S.J."/>
            <person name="Lewis L.R."/>
            <person name="Li B."/>
            <person name="Liu Y."/>
            <person name="Liu Y.-S."/>
            <person name="Lopez J."/>
            <person name="Lozado R.J."/>
            <person name="Lu J."/>
            <person name="Madu R.C."/>
            <person name="Maheshwari M."/>
            <person name="Maheshwari R."/>
            <person name="Malloy K."/>
            <person name="Martinez E."/>
            <person name="Mathew T."/>
            <person name="Mercado I.C."/>
            <person name="Mercado C."/>
            <person name="Meyer B."/>
            <person name="Montgomery K."/>
            <person name="Morgan M.B."/>
            <person name="Munidasa M."/>
            <person name="Nazareth L.V."/>
            <person name="Nelson J."/>
            <person name="Ng B.M."/>
            <person name="Nguyen N.B."/>
            <person name="Nguyen P.Q."/>
            <person name="Nguyen T."/>
            <person name="Obregon M."/>
            <person name="Okwuonu G.O."/>
            <person name="Onwere C.G."/>
            <person name="Orozco G."/>
            <person name="Parra A."/>
            <person name="Patel S."/>
            <person name="Patil S."/>
            <person name="Perez A."/>
            <person name="Perez Y."/>
            <person name="Pham C."/>
            <person name="Primus E.L."/>
            <person name="Pu L.-L."/>
            <person name="Puazo M."/>
            <person name="Qin X."/>
            <person name="Quiroz J.B."/>
            <person name="Reese J."/>
            <person name="Richards S."/>
            <person name="Rives C.M."/>
            <person name="Robberts R."/>
            <person name="Ruiz S.J."/>
            <person name="Ruiz M.J."/>
            <person name="Santibanez J."/>
            <person name="Schneider B.W."/>
            <person name="Sisson I."/>
            <person name="Smith M."/>
            <person name="Sodergren E."/>
            <person name="Song X.-Z."/>
            <person name="Song B.B."/>
            <person name="Summersgill H."/>
            <person name="Thelus R."/>
            <person name="Thornton R.D."/>
            <person name="Trejos Z.Y."/>
            <person name="Usmani K."/>
            <person name="Vattathil S."/>
            <person name="Villasana D."/>
            <person name="Walker D.L."/>
            <person name="Wang S."/>
            <person name="Wang K."/>
            <person name="White C.S."/>
            <person name="Williams A.C."/>
            <person name="Williamson J."/>
            <person name="Wilson K."/>
            <person name="Woghiren I.O."/>
            <person name="Woodworth J.R."/>
            <person name="Worley K.C."/>
            <person name="Wright R.A."/>
            <person name="Wu W."/>
            <person name="Young L."/>
            <person name="Zhang L."/>
            <person name="Zhang J."/>
            <person name="Zhu Y."/>
            <person name="Muzny D.M."/>
            <person name="Weinstock G."/>
            <person name="Gibbs R.A."/>
        </authorList>
    </citation>
    <scope>NUCLEOTIDE SEQUENCE [LARGE SCALE GENOMIC DNA]</scope>
    <source>
        <strain evidence="10">LSR1</strain>
    </source>
</reference>
<dbReference type="GO" id="GO:0005634">
    <property type="term" value="C:nucleus"/>
    <property type="evidence" value="ECO:0007669"/>
    <property type="project" value="UniProtKB-SubCell"/>
</dbReference>
<dbReference type="InterPro" id="IPR045249">
    <property type="entry name" value="HARBI1-like"/>
</dbReference>
<organism evidence="9 10">
    <name type="scientific">Acyrthosiphon pisum</name>
    <name type="common">Pea aphid</name>
    <dbReference type="NCBI Taxonomy" id="7029"/>
    <lineage>
        <taxon>Eukaryota</taxon>
        <taxon>Metazoa</taxon>
        <taxon>Ecdysozoa</taxon>
        <taxon>Arthropoda</taxon>
        <taxon>Hexapoda</taxon>
        <taxon>Insecta</taxon>
        <taxon>Pterygota</taxon>
        <taxon>Neoptera</taxon>
        <taxon>Paraneoptera</taxon>
        <taxon>Hemiptera</taxon>
        <taxon>Sternorrhyncha</taxon>
        <taxon>Aphidomorpha</taxon>
        <taxon>Aphidoidea</taxon>
        <taxon>Aphididae</taxon>
        <taxon>Macrosiphini</taxon>
        <taxon>Acyrthosiphon</taxon>
    </lineage>
</organism>
<comment type="cofactor">
    <cofactor evidence="1">
        <name>a divalent metal cation</name>
        <dbReference type="ChEBI" id="CHEBI:60240"/>
    </cofactor>
</comment>
<keyword evidence="10" id="KW-1185">Reference proteome</keyword>
<accession>A0A8R2B189</accession>
<evidence type="ECO:0000256" key="3">
    <source>
        <dbReference type="ARBA" id="ARBA00006958"/>
    </source>
</evidence>